<organism evidence="2 3">
    <name type="scientific">Sphaeroforma arctica JP610</name>
    <dbReference type="NCBI Taxonomy" id="667725"/>
    <lineage>
        <taxon>Eukaryota</taxon>
        <taxon>Ichthyosporea</taxon>
        <taxon>Ichthyophonida</taxon>
        <taxon>Sphaeroforma</taxon>
    </lineage>
</organism>
<dbReference type="RefSeq" id="XP_014160498.1">
    <property type="nucleotide sequence ID" value="XM_014305023.1"/>
</dbReference>
<gene>
    <name evidence="2" type="ORF">SARC_01277</name>
</gene>
<proteinExistence type="predicted"/>
<dbReference type="Proteomes" id="UP000054560">
    <property type="component" value="Unassembled WGS sequence"/>
</dbReference>
<feature type="transmembrane region" description="Helical" evidence="1">
    <location>
        <begin position="146"/>
        <end position="167"/>
    </location>
</feature>
<evidence type="ECO:0000256" key="1">
    <source>
        <dbReference type="SAM" id="Phobius"/>
    </source>
</evidence>
<dbReference type="AlphaFoldDB" id="A0A0L0GCI9"/>
<sequence>MSEEKEVYFPAAPFAFDVKYETVAGFYEGTLRHDKTSIYLDGKKLHLNSDAASETESHYEIPYERINLCDAGSLSATSTNKIALECTPVGATRPAELVKIYVRKLSDIERIVCELKGNGVKIKKGIINHYLHSKYTMKYYSPRMRYWINVISKTYKTVILFGMIFFLTDVASYLPDIKVDYIYDNAVDAYENASGSTPVLAAIAGVVAFPFLFVIVIPVCLALVLAKRFFSVLAAMAALEHFEVILGMLKDMHKILKKGSGMWGKATKSTKEKKYK</sequence>
<protein>
    <submittedName>
        <fullName evidence="2">Uncharacterized protein</fullName>
    </submittedName>
</protein>
<name>A0A0L0GCI9_9EUKA</name>
<keyword evidence="1" id="KW-0812">Transmembrane</keyword>
<evidence type="ECO:0000313" key="2">
    <source>
        <dbReference type="EMBL" id="KNC86596.1"/>
    </source>
</evidence>
<dbReference type="GeneID" id="25901781"/>
<evidence type="ECO:0000313" key="3">
    <source>
        <dbReference type="Proteomes" id="UP000054560"/>
    </source>
</evidence>
<reference evidence="2 3" key="1">
    <citation type="submission" date="2011-02" db="EMBL/GenBank/DDBJ databases">
        <title>The Genome Sequence of Sphaeroforma arctica JP610.</title>
        <authorList>
            <consortium name="The Broad Institute Genome Sequencing Platform"/>
            <person name="Russ C."/>
            <person name="Cuomo C."/>
            <person name="Young S.K."/>
            <person name="Zeng Q."/>
            <person name="Gargeya S."/>
            <person name="Alvarado L."/>
            <person name="Berlin A."/>
            <person name="Chapman S.B."/>
            <person name="Chen Z."/>
            <person name="Freedman E."/>
            <person name="Gellesch M."/>
            <person name="Goldberg J."/>
            <person name="Griggs A."/>
            <person name="Gujja S."/>
            <person name="Heilman E."/>
            <person name="Heiman D."/>
            <person name="Howarth C."/>
            <person name="Mehta T."/>
            <person name="Neiman D."/>
            <person name="Pearson M."/>
            <person name="Roberts A."/>
            <person name="Saif S."/>
            <person name="Shea T."/>
            <person name="Shenoy N."/>
            <person name="Sisk P."/>
            <person name="Stolte C."/>
            <person name="Sykes S."/>
            <person name="White J."/>
            <person name="Yandava C."/>
            <person name="Burger G."/>
            <person name="Gray M.W."/>
            <person name="Holland P.W.H."/>
            <person name="King N."/>
            <person name="Lang F.B.F."/>
            <person name="Roger A.J."/>
            <person name="Ruiz-Trillo I."/>
            <person name="Haas B."/>
            <person name="Nusbaum C."/>
            <person name="Birren B."/>
        </authorList>
    </citation>
    <scope>NUCLEOTIDE SEQUENCE [LARGE SCALE GENOMIC DNA]</scope>
    <source>
        <strain evidence="2 3">JP610</strain>
    </source>
</reference>
<feature type="transmembrane region" description="Helical" evidence="1">
    <location>
        <begin position="199"/>
        <end position="226"/>
    </location>
</feature>
<keyword evidence="1" id="KW-1133">Transmembrane helix</keyword>
<dbReference type="EMBL" id="KQ241645">
    <property type="protein sequence ID" value="KNC86596.1"/>
    <property type="molecule type" value="Genomic_DNA"/>
</dbReference>
<keyword evidence="1" id="KW-0472">Membrane</keyword>
<keyword evidence="3" id="KW-1185">Reference proteome</keyword>
<accession>A0A0L0GCI9</accession>